<reference evidence="1 2" key="1">
    <citation type="journal article" date="2021" name="J. Hered.">
        <title>A chromosome-level genome assembly of the parasitoid wasp, Cotesia glomerata (Hymenoptera: Braconidae).</title>
        <authorList>
            <person name="Pinto B.J."/>
            <person name="Weis J.J."/>
            <person name="Gamble T."/>
            <person name="Ode P.J."/>
            <person name="Paul R."/>
            <person name="Zaspel J.M."/>
        </authorList>
    </citation>
    <scope>NUCLEOTIDE SEQUENCE [LARGE SCALE GENOMIC DNA]</scope>
    <source>
        <strain evidence="1">CgM1</strain>
    </source>
</reference>
<protein>
    <submittedName>
        <fullName evidence="1">Uncharacterized protein</fullName>
    </submittedName>
</protein>
<gene>
    <name evidence="1" type="ORF">KQX54_019739</name>
</gene>
<keyword evidence="2" id="KW-1185">Reference proteome</keyword>
<dbReference type="AlphaFoldDB" id="A0AAV7J0N9"/>
<dbReference type="Proteomes" id="UP000826195">
    <property type="component" value="Unassembled WGS sequence"/>
</dbReference>
<sequence>MSSVPTDLSHHPIWIPPLDCSLLGFVSSQETSQRFSFHVARSNSVSVSVSEMDTDTHRVLTGVTSHPREIPTKDRSECQLPQPANSSHFQFNPLFYHPGVSERNTPGFTSRPNNLLKLRTSEFPPKFLYATKHRDRVISGAITRACRLAFSNPAYTLAQSFFLPHIHLALVLVSVPLFKSV</sequence>
<comment type="caution">
    <text evidence="1">The sequence shown here is derived from an EMBL/GenBank/DDBJ whole genome shotgun (WGS) entry which is preliminary data.</text>
</comment>
<organism evidence="1 2">
    <name type="scientific">Cotesia glomerata</name>
    <name type="common">Lepidopteran parasitic wasp</name>
    <name type="synonym">Apanteles glomeratus</name>
    <dbReference type="NCBI Taxonomy" id="32391"/>
    <lineage>
        <taxon>Eukaryota</taxon>
        <taxon>Metazoa</taxon>
        <taxon>Ecdysozoa</taxon>
        <taxon>Arthropoda</taxon>
        <taxon>Hexapoda</taxon>
        <taxon>Insecta</taxon>
        <taxon>Pterygota</taxon>
        <taxon>Neoptera</taxon>
        <taxon>Endopterygota</taxon>
        <taxon>Hymenoptera</taxon>
        <taxon>Apocrita</taxon>
        <taxon>Ichneumonoidea</taxon>
        <taxon>Braconidae</taxon>
        <taxon>Microgastrinae</taxon>
        <taxon>Cotesia</taxon>
    </lineage>
</organism>
<evidence type="ECO:0000313" key="2">
    <source>
        <dbReference type="Proteomes" id="UP000826195"/>
    </source>
</evidence>
<evidence type="ECO:0000313" key="1">
    <source>
        <dbReference type="EMBL" id="KAH0561829.1"/>
    </source>
</evidence>
<proteinExistence type="predicted"/>
<dbReference type="EMBL" id="JAHXZJ010000374">
    <property type="protein sequence ID" value="KAH0561829.1"/>
    <property type="molecule type" value="Genomic_DNA"/>
</dbReference>
<name>A0AAV7J0N9_COTGL</name>
<accession>A0AAV7J0N9</accession>